<feature type="domain" description="Methyl-accepting transducer" evidence="10">
    <location>
        <begin position="313"/>
        <end position="535"/>
    </location>
</feature>
<gene>
    <name evidence="12" type="ORF">ACFFIC_18935</name>
</gene>
<dbReference type="InterPro" id="IPR003660">
    <property type="entry name" value="HAMP_dom"/>
</dbReference>
<evidence type="ECO:0000256" key="4">
    <source>
        <dbReference type="ARBA" id="ARBA00022989"/>
    </source>
</evidence>
<dbReference type="Pfam" id="PF00672">
    <property type="entry name" value="HAMP"/>
    <property type="match status" value="1"/>
</dbReference>
<dbReference type="InterPro" id="IPR004089">
    <property type="entry name" value="MCPsignal_dom"/>
</dbReference>
<dbReference type="PANTHER" id="PTHR32089:SF112">
    <property type="entry name" value="LYSOZYME-LIKE PROTEIN-RELATED"/>
    <property type="match status" value="1"/>
</dbReference>
<evidence type="ECO:0000256" key="8">
    <source>
        <dbReference type="PROSITE-ProRule" id="PRU00284"/>
    </source>
</evidence>
<feature type="transmembrane region" description="Helical" evidence="9">
    <location>
        <begin position="201"/>
        <end position="219"/>
    </location>
</feature>
<accession>A0ABV6IVK3</accession>
<evidence type="ECO:0000256" key="7">
    <source>
        <dbReference type="ARBA" id="ARBA00029447"/>
    </source>
</evidence>
<evidence type="ECO:0000256" key="1">
    <source>
        <dbReference type="ARBA" id="ARBA00004651"/>
    </source>
</evidence>
<keyword evidence="4 9" id="KW-1133">Transmembrane helix</keyword>
<evidence type="ECO:0000256" key="3">
    <source>
        <dbReference type="ARBA" id="ARBA00022692"/>
    </source>
</evidence>
<evidence type="ECO:0000256" key="5">
    <source>
        <dbReference type="ARBA" id="ARBA00023136"/>
    </source>
</evidence>
<organism evidence="12 13">
    <name type="scientific">Muricoccus vinaceus</name>
    <dbReference type="NCBI Taxonomy" id="424704"/>
    <lineage>
        <taxon>Bacteria</taxon>
        <taxon>Pseudomonadati</taxon>
        <taxon>Pseudomonadota</taxon>
        <taxon>Alphaproteobacteria</taxon>
        <taxon>Acetobacterales</taxon>
        <taxon>Roseomonadaceae</taxon>
        <taxon>Muricoccus</taxon>
    </lineage>
</organism>
<comment type="caution">
    <text evidence="12">The sequence shown here is derived from an EMBL/GenBank/DDBJ whole genome shotgun (WGS) entry which is preliminary data.</text>
</comment>
<protein>
    <submittedName>
        <fullName evidence="12">Methyl-accepting chemotaxis protein</fullName>
    </submittedName>
</protein>
<dbReference type="CDD" id="cd06225">
    <property type="entry name" value="HAMP"/>
    <property type="match status" value="1"/>
</dbReference>
<reference evidence="12 13" key="1">
    <citation type="submission" date="2024-09" db="EMBL/GenBank/DDBJ databases">
        <authorList>
            <person name="Sun Q."/>
            <person name="Mori K."/>
        </authorList>
    </citation>
    <scope>NUCLEOTIDE SEQUENCE [LARGE SCALE GENOMIC DNA]</scope>
    <source>
        <strain evidence="12 13">CCM 7468</strain>
    </source>
</reference>
<dbReference type="SUPFAM" id="SSF58104">
    <property type="entry name" value="Methyl-accepting chemotaxis protein (MCP) signaling domain"/>
    <property type="match status" value="1"/>
</dbReference>
<comment type="similarity">
    <text evidence="7">Belongs to the methyl-accepting chemotaxis (MCP) protein family.</text>
</comment>
<comment type="subcellular location">
    <subcellularLocation>
        <location evidence="1">Cell membrane</location>
        <topology evidence="1">Multi-pass membrane protein</topology>
    </subcellularLocation>
</comment>
<dbReference type="RefSeq" id="WP_377053214.1">
    <property type="nucleotide sequence ID" value="NZ_JBHLVZ010000067.1"/>
</dbReference>
<feature type="domain" description="HAMP" evidence="11">
    <location>
        <begin position="220"/>
        <end position="273"/>
    </location>
</feature>
<evidence type="ECO:0000313" key="12">
    <source>
        <dbReference type="EMBL" id="MFC0387602.1"/>
    </source>
</evidence>
<dbReference type="SMART" id="SM00283">
    <property type="entry name" value="MA"/>
    <property type="match status" value="1"/>
</dbReference>
<evidence type="ECO:0000259" key="11">
    <source>
        <dbReference type="PROSITE" id="PS50885"/>
    </source>
</evidence>
<dbReference type="PROSITE" id="PS50111">
    <property type="entry name" value="CHEMOTAXIS_TRANSDUC_2"/>
    <property type="match status" value="1"/>
</dbReference>
<sequence length="577" mass="60034">MIGLARPFHSLRNRAENIGIVPRLLVASLLAIVVAVAAVQVWTLRNVREAQMQSAQEALATNFAVLRDALRPLGSEWQLREGRLTLGGQAIEGRDELVDRVRQLAGGNATIFANDTRILTNVVAANGTRGTGTRLGPGPARDAVIGRGETYRGEAMILGVPHLTIYEPIRDAAGERIGILYVGVPLTGVEATMSKIVRESLLAGLIVILVVGALRWYALRSSLRPLHALAQAVRGIASGDLDRPAPCAKRTDQLGEIGRAIEVLRESALQGRGLEAQVQADRAARDRRQEAMERCTRDFGTSVSGVLVRLGASAEDMRGAAGQMAEAAERTRADMTNTAADAETSSQSLATVAAATEQLTASVGEISRQVANAAQGTQSAVEQARVTAATVRGLSEAASQIGEVVRLISDIAGQTNLLALNATIEAARAGEAGKGFAVVASEVKALAAQTAQATGRIGEQVAAIQAATGEAVEAVRGVATAIDQVSEVAGAIAAAVEQQGAATREIAVQVQQVAETTDGATRAMRGASVAAQGTQVTSRTVLGSADEVASISSTLHNEVEQFLATMRTTQDHATLAA</sequence>
<keyword evidence="6 8" id="KW-0807">Transducer</keyword>
<proteinExistence type="inferred from homology"/>
<evidence type="ECO:0000313" key="13">
    <source>
        <dbReference type="Proteomes" id="UP001589789"/>
    </source>
</evidence>
<evidence type="ECO:0000259" key="10">
    <source>
        <dbReference type="PROSITE" id="PS50111"/>
    </source>
</evidence>
<dbReference type="Pfam" id="PF17202">
    <property type="entry name" value="sCache_3_3"/>
    <property type="match status" value="1"/>
</dbReference>
<dbReference type="Gene3D" id="1.10.287.950">
    <property type="entry name" value="Methyl-accepting chemotaxis protein"/>
    <property type="match status" value="1"/>
</dbReference>
<dbReference type="Gene3D" id="6.10.340.10">
    <property type="match status" value="1"/>
</dbReference>
<keyword evidence="3 9" id="KW-0812">Transmembrane</keyword>
<dbReference type="SUPFAM" id="SSF158472">
    <property type="entry name" value="HAMP domain-like"/>
    <property type="match status" value="1"/>
</dbReference>
<evidence type="ECO:0000256" key="9">
    <source>
        <dbReference type="SAM" id="Phobius"/>
    </source>
</evidence>
<evidence type="ECO:0000256" key="2">
    <source>
        <dbReference type="ARBA" id="ARBA00022475"/>
    </source>
</evidence>
<dbReference type="Proteomes" id="UP001589789">
    <property type="component" value="Unassembled WGS sequence"/>
</dbReference>
<name>A0ABV6IVK3_9PROT</name>
<feature type="transmembrane region" description="Helical" evidence="9">
    <location>
        <begin position="20"/>
        <end position="44"/>
    </location>
</feature>
<dbReference type="PROSITE" id="PS50885">
    <property type="entry name" value="HAMP"/>
    <property type="match status" value="1"/>
</dbReference>
<dbReference type="Pfam" id="PF00015">
    <property type="entry name" value="MCPsignal"/>
    <property type="match status" value="1"/>
</dbReference>
<dbReference type="EMBL" id="JBHLVZ010000067">
    <property type="protein sequence ID" value="MFC0387602.1"/>
    <property type="molecule type" value="Genomic_DNA"/>
</dbReference>
<dbReference type="SMART" id="SM00304">
    <property type="entry name" value="HAMP"/>
    <property type="match status" value="1"/>
</dbReference>
<dbReference type="InterPro" id="IPR029151">
    <property type="entry name" value="Sensor-like_sf"/>
</dbReference>
<keyword evidence="5 9" id="KW-0472">Membrane</keyword>
<keyword evidence="2" id="KW-1003">Cell membrane</keyword>
<dbReference type="SUPFAM" id="SSF103190">
    <property type="entry name" value="Sensory domain-like"/>
    <property type="match status" value="1"/>
</dbReference>
<dbReference type="InterPro" id="IPR033463">
    <property type="entry name" value="sCache_3"/>
</dbReference>
<keyword evidence="13" id="KW-1185">Reference proteome</keyword>
<dbReference type="PANTHER" id="PTHR32089">
    <property type="entry name" value="METHYL-ACCEPTING CHEMOTAXIS PROTEIN MCPB"/>
    <property type="match status" value="1"/>
</dbReference>
<evidence type="ECO:0000256" key="6">
    <source>
        <dbReference type="ARBA" id="ARBA00023224"/>
    </source>
</evidence>